<feature type="non-terminal residue" evidence="2">
    <location>
        <position position="103"/>
    </location>
</feature>
<name>A0AAV5WL04_9BILA</name>
<sequence length="103" mass="11624">ECRDPELALMNYRSISPLITQPIDTPAHFQSDSVHEESKILNYPANEFDNEETGSTPEGIQEKANNLLESSRKTREVTSKVVDFSESGGEKEEKESGDEDYEE</sequence>
<gene>
    <name evidence="2" type="ORF">PFISCL1PPCAC_21771</name>
</gene>
<protein>
    <submittedName>
        <fullName evidence="2">Uncharacterized protein</fullName>
    </submittedName>
</protein>
<evidence type="ECO:0000313" key="3">
    <source>
        <dbReference type="Proteomes" id="UP001432322"/>
    </source>
</evidence>
<dbReference type="Proteomes" id="UP001432322">
    <property type="component" value="Unassembled WGS sequence"/>
</dbReference>
<dbReference type="EMBL" id="BTSY01000005">
    <property type="protein sequence ID" value="GMT30474.1"/>
    <property type="molecule type" value="Genomic_DNA"/>
</dbReference>
<feature type="non-terminal residue" evidence="2">
    <location>
        <position position="1"/>
    </location>
</feature>
<keyword evidence="3" id="KW-1185">Reference proteome</keyword>
<evidence type="ECO:0000256" key="1">
    <source>
        <dbReference type="SAM" id="MobiDB-lite"/>
    </source>
</evidence>
<evidence type="ECO:0000313" key="2">
    <source>
        <dbReference type="EMBL" id="GMT30474.1"/>
    </source>
</evidence>
<feature type="region of interest" description="Disordered" evidence="1">
    <location>
        <begin position="66"/>
        <end position="103"/>
    </location>
</feature>
<dbReference type="AlphaFoldDB" id="A0AAV5WL04"/>
<comment type="caution">
    <text evidence="2">The sequence shown here is derived from an EMBL/GenBank/DDBJ whole genome shotgun (WGS) entry which is preliminary data.</text>
</comment>
<organism evidence="2 3">
    <name type="scientific">Pristionchus fissidentatus</name>
    <dbReference type="NCBI Taxonomy" id="1538716"/>
    <lineage>
        <taxon>Eukaryota</taxon>
        <taxon>Metazoa</taxon>
        <taxon>Ecdysozoa</taxon>
        <taxon>Nematoda</taxon>
        <taxon>Chromadorea</taxon>
        <taxon>Rhabditida</taxon>
        <taxon>Rhabditina</taxon>
        <taxon>Diplogasteromorpha</taxon>
        <taxon>Diplogasteroidea</taxon>
        <taxon>Neodiplogasteridae</taxon>
        <taxon>Pristionchus</taxon>
    </lineage>
</organism>
<accession>A0AAV5WL04</accession>
<reference evidence="2" key="1">
    <citation type="submission" date="2023-10" db="EMBL/GenBank/DDBJ databases">
        <title>Genome assembly of Pristionchus species.</title>
        <authorList>
            <person name="Yoshida K."/>
            <person name="Sommer R.J."/>
        </authorList>
    </citation>
    <scope>NUCLEOTIDE SEQUENCE</scope>
    <source>
        <strain evidence="2">RS5133</strain>
    </source>
</reference>
<proteinExistence type="predicted"/>